<proteinExistence type="inferred from homology"/>
<sequence length="729" mass="74840">MSDAYHSQLVNDGGTTYERFAMAVVAGAFAAFVLAAGTLFGWVSLGGHVGNVPVANVVAVGVLALGAGTGTLGVLSRWGGVRTTPDRSPGLGVGIVQTGLWLVTAGLIASHTLGLGGVGWLVAVPVGVFVGYLTIGTREDVGATLPAAAFICLVGAVLVTGLITPAWTWEPEAFDATIPGTIVIPLLTMLSGLLAGWAGASASERFGTRGRQNGAFLLIALVVLLVLSVLVFLLVFVFERGIAVVLENLTVGAGTVLLLLGTALVLLVKFGNVRPATSDSTDKIAAFVNLAGAIVIALVGSVLAYTIGVNRAISGYAVTIEPITAIGAIPGLVVGIVLVGVLRQSDATWVPATEAGRRVSQGLRLGTGLLAGALFLEVVTWSELAVAGVAIVPTLAIAVGVIAVGLLLVNRVASLSDTLTSPTWLPPLSRTATVALWAFLGLCLHVAITGYPVVLGPVGILASGSVDWPFVMNPSQGLGIQKGVMPAMLGTIWIVLGAVAFAVPLAVGAAVYLTEYAEDSAFTRAVDVATNGLWSTPSIVFGLFGLAFLVPRFGGNPSIFAAQLVLGFMLLPLVLITSREAMKSVPDEYRDASAALGVSKWDTIRSVVIPAAMPGVITGVILGVGRIAGETAPLLLVLNGPNFPNSAPGVISGFTVDFGLQPPFVHVSNPALLERASALPYQLYAIITAGVGAEESFGWGTTLVLLGVVLAFFAMGIASRRYFRRKLHQ</sequence>
<dbReference type="Pfam" id="PF00528">
    <property type="entry name" value="BPD_transp_1"/>
    <property type="match status" value="1"/>
</dbReference>
<dbReference type="GO" id="GO:0005315">
    <property type="term" value="F:phosphate transmembrane transporter activity"/>
    <property type="evidence" value="ECO:0007669"/>
    <property type="project" value="InterPro"/>
</dbReference>
<evidence type="ECO:0000256" key="5">
    <source>
        <dbReference type="ARBA" id="ARBA00022692"/>
    </source>
</evidence>
<comment type="caution">
    <text evidence="10">The sequence shown here is derived from an EMBL/GenBank/DDBJ whole genome shotgun (WGS) entry which is preliminary data.</text>
</comment>
<feature type="transmembrane region" description="Helical" evidence="8">
    <location>
        <begin position="115"/>
        <end position="135"/>
    </location>
</feature>
<dbReference type="PANTHER" id="PTHR43470:SF3">
    <property type="entry name" value="PHOSPHATE TRANSPORT SYSTEM PERMEASE PROTEIN PSTA-RELATED"/>
    <property type="match status" value="1"/>
</dbReference>
<dbReference type="PANTHER" id="PTHR43470">
    <property type="entry name" value="PHOSPHATE TRANSPORT SYSTEM PERMEASE PROTEIN PSTA-RELATED"/>
    <property type="match status" value="1"/>
</dbReference>
<evidence type="ECO:0000256" key="3">
    <source>
        <dbReference type="ARBA" id="ARBA00022448"/>
    </source>
</evidence>
<evidence type="ECO:0000256" key="4">
    <source>
        <dbReference type="ARBA" id="ARBA00022475"/>
    </source>
</evidence>
<feature type="transmembrane region" description="Helical" evidence="8">
    <location>
        <begin position="20"/>
        <end position="45"/>
    </location>
</feature>
<feature type="transmembrane region" description="Helical" evidence="8">
    <location>
        <begin position="387"/>
        <end position="409"/>
    </location>
</feature>
<keyword evidence="7 8" id="KW-0472">Membrane</keyword>
<keyword evidence="5 8" id="KW-0812">Transmembrane</keyword>
<keyword evidence="4 8" id="KW-1003">Cell membrane</keyword>
<accession>A0A9Q4KYF6</accession>
<evidence type="ECO:0000256" key="1">
    <source>
        <dbReference type="ARBA" id="ARBA00004651"/>
    </source>
</evidence>
<name>A0A9Q4KYF6_9EURY</name>
<feature type="transmembrane region" description="Helical" evidence="8">
    <location>
        <begin position="214"/>
        <end position="238"/>
    </location>
</feature>
<feature type="transmembrane region" description="Helical" evidence="8">
    <location>
        <begin position="250"/>
        <end position="272"/>
    </location>
</feature>
<protein>
    <recommendedName>
        <fullName evidence="8">Phosphate transport system permease protein PstA</fullName>
    </recommendedName>
</protein>
<evidence type="ECO:0000313" key="10">
    <source>
        <dbReference type="EMBL" id="MDF9744231.1"/>
    </source>
</evidence>
<feature type="domain" description="ABC transmembrane type-1" evidence="9">
    <location>
        <begin position="488"/>
        <end position="716"/>
    </location>
</feature>
<reference evidence="10" key="1">
    <citation type="submission" date="2022-06" db="EMBL/GenBank/DDBJ databases">
        <title>Natrinema sp. a new haloarchaeum isolate from saline soil.</title>
        <authorList>
            <person name="Strakova D."/>
            <person name="Galisteo C."/>
            <person name="Sanchez-Porro C."/>
            <person name="Ventosa A."/>
        </authorList>
    </citation>
    <scope>NUCLEOTIDE SEQUENCE</scope>
    <source>
        <strain evidence="10">S1CR25-10</strain>
    </source>
</reference>
<evidence type="ECO:0000256" key="6">
    <source>
        <dbReference type="ARBA" id="ARBA00022989"/>
    </source>
</evidence>
<dbReference type="RefSeq" id="WP_277519717.1">
    <property type="nucleotide sequence ID" value="NZ_JAMQOT010000001.1"/>
</dbReference>
<dbReference type="GO" id="GO:0005886">
    <property type="term" value="C:plasma membrane"/>
    <property type="evidence" value="ECO:0007669"/>
    <property type="project" value="UniProtKB-SubCell"/>
</dbReference>
<dbReference type="PROSITE" id="PS50928">
    <property type="entry name" value="ABC_TM1"/>
    <property type="match status" value="1"/>
</dbReference>
<feature type="transmembrane region" description="Helical" evidence="8">
    <location>
        <begin position="533"/>
        <end position="551"/>
    </location>
</feature>
<dbReference type="InterPro" id="IPR035906">
    <property type="entry name" value="MetI-like_sf"/>
</dbReference>
<evidence type="ECO:0000313" key="11">
    <source>
        <dbReference type="Proteomes" id="UP001154061"/>
    </source>
</evidence>
<dbReference type="NCBIfam" id="TIGR00974">
    <property type="entry name" value="3a0107s02c"/>
    <property type="match status" value="1"/>
</dbReference>
<evidence type="ECO:0000259" key="9">
    <source>
        <dbReference type="PROSITE" id="PS50928"/>
    </source>
</evidence>
<evidence type="ECO:0000256" key="2">
    <source>
        <dbReference type="ARBA" id="ARBA00007069"/>
    </source>
</evidence>
<feature type="transmembrane region" description="Helical" evidence="8">
    <location>
        <begin position="697"/>
        <end position="718"/>
    </location>
</feature>
<comment type="subcellular location">
    <subcellularLocation>
        <location evidence="1 8">Cell membrane</location>
        <topology evidence="1 8">Multi-pass membrane protein</topology>
    </subcellularLocation>
</comment>
<evidence type="ECO:0000256" key="8">
    <source>
        <dbReference type="RuleBase" id="RU363043"/>
    </source>
</evidence>
<feature type="transmembrane region" description="Helical" evidence="8">
    <location>
        <begin position="181"/>
        <end position="202"/>
    </location>
</feature>
<dbReference type="InterPro" id="IPR000515">
    <property type="entry name" value="MetI-like"/>
</dbReference>
<dbReference type="InterPro" id="IPR005672">
    <property type="entry name" value="Phosphate_PstA"/>
</dbReference>
<keyword evidence="6 8" id="KW-1133">Transmembrane helix</keyword>
<feature type="transmembrane region" description="Helical" evidence="8">
    <location>
        <begin position="147"/>
        <end position="169"/>
    </location>
</feature>
<feature type="transmembrane region" description="Helical" evidence="8">
    <location>
        <begin position="90"/>
        <end position="109"/>
    </location>
</feature>
<feature type="transmembrane region" description="Helical" evidence="8">
    <location>
        <begin position="284"/>
        <end position="307"/>
    </location>
</feature>
<dbReference type="CDD" id="cd06261">
    <property type="entry name" value="TM_PBP2"/>
    <property type="match status" value="1"/>
</dbReference>
<organism evidence="10 11">
    <name type="scientific">Natrinema salsiterrestre</name>
    <dbReference type="NCBI Taxonomy" id="2950540"/>
    <lineage>
        <taxon>Archaea</taxon>
        <taxon>Methanobacteriati</taxon>
        <taxon>Methanobacteriota</taxon>
        <taxon>Stenosarchaea group</taxon>
        <taxon>Halobacteria</taxon>
        <taxon>Halobacteriales</taxon>
        <taxon>Natrialbaceae</taxon>
        <taxon>Natrinema</taxon>
    </lineage>
</organism>
<comment type="similarity">
    <text evidence="2 8">Belongs to the binding-protein-dependent transport system permease family. CysTW subfamily.</text>
</comment>
<dbReference type="Gene3D" id="1.10.3720.10">
    <property type="entry name" value="MetI-like"/>
    <property type="match status" value="1"/>
</dbReference>
<feature type="transmembrane region" description="Helical" evidence="8">
    <location>
        <begin position="492"/>
        <end position="513"/>
    </location>
</feature>
<dbReference type="EMBL" id="JAMQOT010000001">
    <property type="protein sequence ID" value="MDF9744231.1"/>
    <property type="molecule type" value="Genomic_DNA"/>
</dbReference>
<comment type="caution">
    <text evidence="8">Lacks conserved residue(s) required for the propagation of feature annotation.</text>
</comment>
<gene>
    <name evidence="10" type="primary">pstA</name>
    <name evidence="10" type="ORF">NDI89_01390</name>
</gene>
<feature type="transmembrane region" description="Helical" evidence="8">
    <location>
        <begin position="558"/>
        <end position="576"/>
    </location>
</feature>
<dbReference type="AlphaFoldDB" id="A0A9Q4KYF6"/>
<evidence type="ECO:0000256" key="7">
    <source>
        <dbReference type="ARBA" id="ARBA00023136"/>
    </source>
</evidence>
<feature type="transmembrane region" description="Helical" evidence="8">
    <location>
        <begin position="57"/>
        <end position="78"/>
    </location>
</feature>
<feature type="transmembrane region" description="Helical" evidence="8">
    <location>
        <begin position="363"/>
        <end position="381"/>
    </location>
</feature>
<dbReference type="GO" id="GO:0035435">
    <property type="term" value="P:phosphate ion transmembrane transport"/>
    <property type="evidence" value="ECO:0007669"/>
    <property type="project" value="InterPro"/>
</dbReference>
<keyword evidence="3" id="KW-0813">Transport</keyword>
<keyword evidence="11" id="KW-1185">Reference proteome</keyword>
<dbReference type="SUPFAM" id="SSF161098">
    <property type="entry name" value="MetI-like"/>
    <property type="match status" value="1"/>
</dbReference>
<dbReference type="Proteomes" id="UP001154061">
    <property type="component" value="Unassembled WGS sequence"/>
</dbReference>
<feature type="transmembrane region" description="Helical" evidence="8">
    <location>
        <begin position="313"/>
        <end position="342"/>
    </location>
</feature>